<evidence type="ECO:0000313" key="4">
    <source>
        <dbReference type="Proteomes" id="UP000289738"/>
    </source>
</evidence>
<evidence type="ECO:0000256" key="1">
    <source>
        <dbReference type="SAM" id="MobiDB-lite"/>
    </source>
</evidence>
<reference evidence="3 4" key="1">
    <citation type="submission" date="2019-01" db="EMBL/GenBank/DDBJ databases">
        <title>Sequencing of cultivated peanut Arachis hypogaea provides insights into genome evolution and oil improvement.</title>
        <authorList>
            <person name="Chen X."/>
        </authorList>
    </citation>
    <scope>NUCLEOTIDE SEQUENCE [LARGE SCALE GENOMIC DNA]</scope>
    <source>
        <strain evidence="4">cv. Fuhuasheng</strain>
        <tissue evidence="3">Leaves</tissue>
    </source>
</reference>
<sequence>MVRDFSKTEEHIIEYLDHPQFDHVLGKVSIPWVRRCRDTEPCDIQESIERYVWAHIFCMLGTVVFPDKSTTSLNSKFLPLFRDFYRISAYSWGAASLAHLYRSLCRASRYNCKEMDGPPILLFVWAWERMPFLTPIPRDQLVDVSIQLAQRWCHWRRHTRYTRRPIERFRRALDDMEFDDGEIYSEWVNRWRFDRYNTLQLGEEIIDFHPLLVYYEWYTQHICPAVSGSGICPSGSASGICPAVAGISAQAAYIPETQSPQAPESYIPKLVIPAEGHFSPLGGSDTINFSQVLRDIDFLSPPPPQEGPTTSQHSGGRRATSGHAGDFDFDDPMGHVDPSGPSALPRGQLFDLNEYPQQEEGDLGYDLQHYGLDTGVSQGHPYNLRTQTAPPDKYTPSLYAKKVPRK</sequence>
<dbReference type="EMBL" id="SDMP01000008">
    <property type="protein sequence ID" value="RYR43021.1"/>
    <property type="molecule type" value="Genomic_DNA"/>
</dbReference>
<feature type="region of interest" description="Disordered" evidence="1">
    <location>
        <begin position="296"/>
        <end position="348"/>
    </location>
</feature>
<keyword evidence="4" id="KW-1185">Reference proteome</keyword>
<evidence type="ECO:0000313" key="3">
    <source>
        <dbReference type="EMBL" id="RYR43021.1"/>
    </source>
</evidence>
<dbReference type="InterPro" id="IPR044824">
    <property type="entry name" value="MAIN-like"/>
</dbReference>
<dbReference type="Proteomes" id="UP000289738">
    <property type="component" value="Chromosome A08"/>
</dbReference>
<dbReference type="Pfam" id="PF10536">
    <property type="entry name" value="PMD"/>
    <property type="match status" value="1"/>
</dbReference>
<evidence type="ECO:0000259" key="2">
    <source>
        <dbReference type="Pfam" id="PF10536"/>
    </source>
</evidence>
<protein>
    <recommendedName>
        <fullName evidence="2">Aminotransferase-like plant mobile domain-containing protein</fullName>
    </recommendedName>
</protein>
<dbReference type="PANTHER" id="PTHR46033">
    <property type="entry name" value="PROTEIN MAIN-LIKE 2"/>
    <property type="match status" value="1"/>
</dbReference>
<dbReference type="GO" id="GO:0010073">
    <property type="term" value="P:meristem maintenance"/>
    <property type="evidence" value="ECO:0007669"/>
    <property type="project" value="InterPro"/>
</dbReference>
<proteinExistence type="predicted"/>
<comment type="caution">
    <text evidence="3">The sequence shown here is derived from an EMBL/GenBank/DDBJ whole genome shotgun (WGS) entry which is preliminary data.</text>
</comment>
<organism evidence="3 4">
    <name type="scientific">Arachis hypogaea</name>
    <name type="common">Peanut</name>
    <dbReference type="NCBI Taxonomy" id="3818"/>
    <lineage>
        <taxon>Eukaryota</taxon>
        <taxon>Viridiplantae</taxon>
        <taxon>Streptophyta</taxon>
        <taxon>Embryophyta</taxon>
        <taxon>Tracheophyta</taxon>
        <taxon>Spermatophyta</taxon>
        <taxon>Magnoliopsida</taxon>
        <taxon>eudicotyledons</taxon>
        <taxon>Gunneridae</taxon>
        <taxon>Pentapetalae</taxon>
        <taxon>rosids</taxon>
        <taxon>fabids</taxon>
        <taxon>Fabales</taxon>
        <taxon>Fabaceae</taxon>
        <taxon>Papilionoideae</taxon>
        <taxon>50 kb inversion clade</taxon>
        <taxon>dalbergioids sensu lato</taxon>
        <taxon>Dalbergieae</taxon>
        <taxon>Pterocarpus clade</taxon>
        <taxon>Arachis</taxon>
    </lineage>
</organism>
<name>A0A445BWS3_ARAHY</name>
<dbReference type="AlphaFoldDB" id="A0A445BWS3"/>
<dbReference type="PANTHER" id="PTHR46033:SF8">
    <property type="entry name" value="PROTEIN MAINTENANCE OF MERISTEMS-LIKE"/>
    <property type="match status" value="1"/>
</dbReference>
<gene>
    <name evidence="3" type="ORF">Ahy_A08g039448</name>
</gene>
<accession>A0A445BWS3</accession>
<dbReference type="InterPro" id="IPR019557">
    <property type="entry name" value="AminoTfrase-like_pln_mobile"/>
</dbReference>
<feature type="domain" description="Aminotransferase-like plant mobile" evidence="2">
    <location>
        <begin position="28"/>
        <end position="179"/>
    </location>
</feature>
<feature type="region of interest" description="Disordered" evidence="1">
    <location>
        <begin position="367"/>
        <end position="406"/>
    </location>
</feature>